<dbReference type="AlphaFoldDB" id="A0AAV7JMH6"/>
<evidence type="ECO:0000313" key="1">
    <source>
        <dbReference type="EMBL" id="KAI6649629.1"/>
    </source>
</evidence>
<protein>
    <submittedName>
        <fullName evidence="1">Uncharacterized protein</fullName>
    </submittedName>
</protein>
<reference evidence="1 2" key="1">
    <citation type="journal article" date="2023" name="BMC Biol.">
        <title>The compact genome of the sponge Oopsacas minuta (Hexactinellida) is lacking key metazoan core genes.</title>
        <authorList>
            <person name="Santini S."/>
            <person name="Schenkelaars Q."/>
            <person name="Jourda C."/>
            <person name="Duchesne M."/>
            <person name="Belahbib H."/>
            <person name="Rocher C."/>
            <person name="Selva M."/>
            <person name="Riesgo A."/>
            <person name="Vervoort M."/>
            <person name="Leys S.P."/>
            <person name="Kodjabachian L."/>
            <person name="Le Bivic A."/>
            <person name="Borchiellini C."/>
            <person name="Claverie J.M."/>
            <person name="Renard E."/>
        </authorList>
    </citation>
    <scope>NUCLEOTIDE SEQUENCE [LARGE SCALE GENOMIC DNA]</scope>
    <source>
        <strain evidence="1">SPO-2</strain>
    </source>
</reference>
<sequence length="399" mass="45468">MFDGDKWVNLKSFDITKEDEYYVQGNVPLGKFDGKITLQQQVVVYLNKGAFSAQSFISYTENPLMDQALTKCFTNLKGGTAFYMLGTLDFKDYDLLKSLTPTSFTFRVFVTNTDRKMLQLFITTTGSPQVTPDLHLKEPIPSLFQCSLIINTRILFSDILPATLKSAEYKLKVVPDPPIEDLNDDKPWSSIVAGGEIQVLFEPQCVDAYATSTGQLITFYEKYIALPTDEFVFELKNMKIIHGDKNSSMSMIIDFKRDAKFAFLYGKRHSGINHKWSKINYKTYYIQVQMKFKTNLEFKVIGTGPNQLLQLSSSRPLGVELTADIDQKSCAGSEKRLKEGFFKVYKEQIIPQFEKLFDQTFPSISLFALKNILFPDDNLIEMIQAYVPGDLVVFGNFTK</sequence>
<dbReference type="Proteomes" id="UP001165289">
    <property type="component" value="Unassembled WGS sequence"/>
</dbReference>
<gene>
    <name evidence="1" type="ORF">LOD99_6633</name>
</gene>
<name>A0AAV7JMH6_9METZ</name>
<keyword evidence="2" id="KW-1185">Reference proteome</keyword>
<comment type="caution">
    <text evidence="1">The sequence shown here is derived from an EMBL/GenBank/DDBJ whole genome shotgun (WGS) entry which is preliminary data.</text>
</comment>
<evidence type="ECO:0000313" key="2">
    <source>
        <dbReference type="Proteomes" id="UP001165289"/>
    </source>
</evidence>
<accession>A0AAV7JMH6</accession>
<proteinExistence type="predicted"/>
<organism evidence="1 2">
    <name type="scientific">Oopsacas minuta</name>
    <dbReference type="NCBI Taxonomy" id="111878"/>
    <lineage>
        <taxon>Eukaryota</taxon>
        <taxon>Metazoa</taxon>
        <taxon>Porifera</taxon>
        <taxon>Hexactinellida</taxon>
        <taxon>Hexasterophora</taxon>
        <taxon>Lyssacinosida</taxon>
        <taxon>Leucopsacidae</taxon>
        <taxon>Oopsacas</taxon>
    </lineage>
</organism>
<dbReference type="EMBL" id="JAKMXF010000319">
    <property type="protein sequence ID" value="KAI6649629.1"/>
    <property type="molecule type" value="Genomic_DNA"/>
</dbReference>